<gene>
    <name evidence="1" type="ORF">CLIB1444_18S00628</name>
</gene>
<comment type="caution">
    <text evidence="1">The sequence shown here is derived from an EMBL/GenBank/DDBJ whole genome shotgun (WGS) entry which is preliminary data.</text>
</comment>
<keyword evidence="2" id="KW-1185">Reference proteome</keyword>
<protein>
    <submittedName>
        <fullName evidence="1">Pre-mRNA-splicing factor Clf1p</fullName>
    </submittedName>
</protein>
<name>A0ACA9YGA0_9ASCO</name>
<sequence>MSQITSEEIIRDSYNQRVKLDKPQETIQDIEELRSFQLKKRREFEQQINLNRLNFGVWIRYAKWEVEFNHDFKRARSIYERALQVNIEHIPFWINYIKFELSNNNINHARNILDRAITTLPHVEKFWYMYVQAEEALQDYTKVRTLFRNWIDWRPSTGVWDSWINFEKRYDEVDNVRDIFRKYVTEVSRGEVWMKWINFEMELGNIEIIRNVFELSVDTLLKSNREDEALPDIVLQFSIWEYKQQETERANEIFKLILDKSKFRFTENQHMKFSTNYYEFERNYRFSDDVAFKRKLKYISNVESNPNDIDSWWTLISLSQGNETLTNLEKSVSTSPPEQEKTLVWKRYIFLWIKLAFYYEFSVKNIEKARETWIKCVEMLSGKSFSFAKIWTNYADFEIRQNDLAQARKIMGRAIGSMIKPKDKVFKYYIALEKKLGEWDRIRKIFEKWFELSLIKSSSAIKVLLTYVDFEKELGELDRCENLFLLGLKLVDNSITGEKLTPYDLLYTSFINYYKENFEYDKARSLYEQLISENDDVKVWISFANFESSIPNESQLMDFNSNTQTELEVEIEETQKEKSRKVFERALNHFKTENKNEERLIILQAWKSYEMDLGDNESLSKVEKKFPTIAKRTKTEDNITKEYLEYVFPEEKPDINKFLQNAKKWAAAKS</sequence>
<accession>A0ACA9YGA0</accession>
<reference evidence="1" key="1">
    <citation type="submission" date="2022-06" db="EMBL/GenBank/DDBJ databases">
        <authorList>
            <person name="Legras J.-L."/>
            <person name="Devillers H."/>
            <person name="Grondin C."/>
        </authorList>
    </citation>
    <scope>NUCLEOTIDE SEQUENCE</scope>
    <source>
        <strain evidence="1">CLIB 1444</strain>
    </source>
</reference>
<evidence type="ECO:0000313" key="2">
    <source>
        <dbReference type="Proteomes" id="UP001152531"/>
    </source>
</evidence>
<organism evidence="1 2">
    <name type="scientific">[Candida] jaroonii</name>
    <dbReference type="NCBI Taxonomy" id="467808"/>
    <lineage>
        <taxon>Eukaryota</taxon>
        <taxon>Fungi</taxon>
        <taxon>Dikarya</taxon>
        <taxon>Ascomycota</taxon>
        <taxon>Saccharomycotina</taxon>
        <taxon>Pichiomycetes</taxon>
        <taxon>Debaryomycetaceae</taxon>
        <taxon>Yamadazyma</taxon>
    </lineage>
</organism>
<dbReference type="Proteomes" id="UP001152531">
    <property type="component" value="Unassembled WGS sequence"/>
</dbReference>
<proteinExistence type="predicted"/>
<dbReference type="EMBL" id="CALSDN010000018">
    <property type="protein sequence ID" value="CAH6723664.1"/>
    <property type="molecule type" value="Genomic_DNA"/>
</dbReference>
<evidence type="ECO:0000313" key="1">
    <source>
        <dbReference type="EMBL" id="CAH6723664.1"/>
    </source>
</evidence>